<feature type="transmembrane region" description="Helical" evidence="8">
    <location>
        <begin position="124"/>
        <end position="144"/>
    </location>
</feature>
<dbReference type="Proteomes" id="UP000744769">
    <property type="component" value="Unassembled WGS sequence"/>
</dbReference>
<dbReference type="SUPFAM" id="SSF81345">
    <property type="entry name" value="ABC transporter involved in vitamin B12 uptake, BtuC"/>
    <property type="match status" value="1"/>
</dbReference>
<dbReference type="PANTHER" id="PTHR30472:SF25">
    <property type="entry name" value="ABC TRANSPORTER PERMEASE PROTEIN MJ0876-RELATED"/>
    <property type="match status" value="1"/>
</dbReference>
<evidence type="ECO:0000313" key="9">
    <source>
        <dbReference type="EMBL" id="NHN54232.1"/>
    </source>
</evidence>
<keyword evidence="5 8" id="KW-0812">Transmembrane</keyword>
<evidence type="ECO:0000313" key="10">
    <source>
        <dbReference type="Proteomes" id="UP000744769"/>
    </source>
</evidence>
<evidence type="ECO:0000256" key="2">
    <source>
        <dbReference type="ARBA" id="ARBA00007935"/>
    </source>
</evidence>
<evidence type="ECO:0000256" key="7">
    <source>
        <dbReference type="ARBA" id="ARBA00023136"/>
    </source>
</evidence>
<evidence type="ECO:0000256" key="1">
    <source>
        <dbReference type="ARBA" id="ARBA00004651"/>
    </source>
</evidence>
<evidence type="ECO:0000256" key="4">
    <source>
        <dbReference type="ARBA" id="ARBA00022475"/>
    </source>
</evidence>
<dbReference type="Gene3D" id="1.10.3470.10">
    <property type="entry name" value="ABC transporter involved in vitamin B12 uptake, BtuC"/>
    <property type="match status" value="1"/>
</dbReference>
<keyword evidence="3" id="KW-0813">Transport</keyword>
<comment type="similarity">
    <text evidence="2">Belongs to the binding-protein-dependent transport system permease family. FecCD subfamily.</text>
</comment>
<comment type="subcellular location">
    <subcellularLocation>
        <location evidence="1">Cell membrane</location>
        <topology evidence="1">Multi-pass membrane protein</topology>
    </subcellularLocation>
</comment>
<sequence length="338" mass="34346">MPEHRFGRALTLALLVLLAALLISSVVGAAGIDPLSVSVTLINELPGVHLPHALDPLDRTLLLEIRLPRLILAGLVGGVLAVAGAGYQGVFRNPLVDSGLLGASAGAGLGATLVIVGTGSSDGAVVPVAAFVGALLGVGFAYLAGAGRRDVSTLLLAGIAVSMFLSAVQTFVLQRSTQNLQAVYSWLLGSVSGATWHRVLIMLPYAVVGCLGVFLHGRHLDLLAVGDEEATSLGMPAARVRLLVIAASALAAASAVAVSGLIGFVGVVIPHVARRLAGSSYRRVLPLSLVLGAAFLMLVDTVARTIVSPGELPIGVVTALIGAPAFVWVLRALRGSAT</sequence>
<name>A0A967AXG7_9MICO</name>
<feature type="transmembrane region" description="Helical" evidence="8">
    <location>
        <begin position="284"/>
        <end position="306"/>
    </location>
</feature>
<feature type="transmembrane region" description="Helical" evidence="8">
    <location>
        <begin position="151"/>
        <end position="172"/>
    </location>
</feature>
<dbReference type="GO" id="GO:0005886">
    <property type="term" value="C:plasma membrane"/>
    <property type="evidence" value="ECO:0007669"/>
    <property type="project" value="UniProtKB-SubCell"/>
</dbReference>
<evidence type="ECO:0000256" key="5">
    <source>
        <dbReference type="ARBA" id="ARBA00022692"/>
    </source>
</evidence>
<feature type="transmembrane region" description="Helical" evidence="8">
    <location>
        <begin position="240"/>
        <end position="272"/>
    </location>
</feature>
<dbReference type="GO" id="GO:0033214">
    <property type="term" value="P:siderophore-iron import into cell"/>
    <property type="evidence" value="ECO:0007669"/>
    <property type="project" value="TreeGrafter"/>
</dbReference>
<keyword evidence="6 8" id="KW-1133">Transmembrane helix</keyword>
<evidence type="ECO:0000256" key="8">
    <source>
        <dbReference type="SAM" id="Phobius"/>
    </source>
</evidence>
<dbReference type="EMBL" id="JAAOIV010000001">
    <property type="protein sequence ID" value="NHN54232.1"/>
    <property type="molecule type" value="Genomic_DNA"/>
</dbReference>
<dbReference type="PANTHER" id="PTHR30472">
    <property type="entry name" value="FERRIC ENTEROBACTIN TRANSPORT SYSTEM PERMEASE PROTEIN"/>
    <property type="match status" value="1"/>
</dbReference>
<dbReference type="GO" id="GO:0022857">
    <property type="term" value="F:transmembrane transporter activity"/>
    <property type="evidence" value="ECO:0007669"/>
    <property type="project" value="InterPro"/>
</dbReference>
<dbReference type="InterPro" id="IPR000522">
    <property type="entry name" value="ABC_transptr_permease_BtuC"/>
</dbReference>
<feature type="transmembrane region" description="Helical" evidence="8">
    <location>
        <begin position="203"/>
        <end position="220"/>
    </location>
</feature>
<feature type="transmembrane region" description="Helical" evidence="8">
    <location>
        <begin position="67"/>
        <end position="87"/>
    </location>
</feature>
<feature type="transmembrane region" description="Helical" evidence="8">
    <location>
        <begin position="99"/>
        <end position="118"/>
    </location>
</feature>
<keyword evidence="10" id="KW-1185">Reference proteome</keyword>
<dbReference type="FunFam" id="1.10.3470.10:FF:000001">
    <property type="entry name" value="Vitamin B12 ABC transporter permease BtuC"/>
    <property type="match status" value="1"/>
</dbReference>
<dbReference type="Pfam" id="PF01032">
    <property type="entry name" value="FecCD"/>
    <property type="match status" value="1"/>
</dbReference>
<accession>A0A967AXG7</accession>
<proteinExistence type="inferred from homology"/>
<dbReference type="InterPro" id="IPR037294">
    <property type="entry name" value="ABC_BtuC-like"/>
</dbReference>
<organism evidence="9 10">
    <name type="scientific">Metallococcus carri</name>
    <dbReference type="NCBI Taxonomy" id="1656884"/>
    <lineage>
        <taxon>Bacteria</taxon>
        <taxon>Bacillati</taxon>
        <taxon>Actinomycetota</taxon>
        <taxon>Actinomycetes</taxon>
        <taxon>Micrococcales</taxon>
        <taxon>Dermacoccaceae</taxon>
        <taxon>Metallococcus</taxon>
    </lineage>
</organism>
<protein>
    <submittedName>
        <fullName evidence="9">Iron ABC transporter permease</fullName>
    </submittedName>
</protein>
<feature type="transmembrane region" description="Helical" evidence="8">
    <location>
        <begin position="312"/>
        <end position="333"/>
    </location>
</feature>
<keyword evidence="7 8" id="KW-0472">Membrane</keyword>
<evidence type="ECO:0000256" key="3">
    <source>
        <dbReference type="ARBA" id="ARBA00022448"/>
    </source>
</evidence>
<gene>
    <name evidence="9" type="ORF">G9U51_00340</name>
</gene>
<reference evidence="9" key="1">
    <citation type="submission" date="2020-03" db="EMBL/GenBank/DDBJ databases">
        <title>Draft sequencing of Calidifontibacter sp. DB0510.</title>
        <authorList>
            <person name="Kim D.-U."/>
        </authorList>
    </citation>
    <scope>NUCLEOTIDE SEQUENCE</scope>
    <source>
        <strain evidence="9">DB0510</strain>
    </source>
</reference>
<dbReference type="AlphaFoldDB" id="A0A967AXG7"/>
<evidence type="ECO:0000256" key="6">
    <source>
        <dbReference type="ARBA" id="ARBA00022989"/>
    </source>
</evidence>
<dbReference type="CDD" id="cd06550">
    <property type="entry name" value="TM_ABC_iron-siderophores_like"/>
    <property type="match status" value="1"/>
</dbReference>
<keyword evidence="4" id="KW-1003">Cell membrane</keyword>
<comment type="caution">
    <text evidence="9">The sequence shown here is derived from an EMBL/GenBank/DDBJ whole genome shotgun (WGS) entry which is preliminary data.</text>
</comment>